<sequence length="105" mass="11856">MESLVVNPKSKPVFGTLIFLHSPEQPAETIWYGELNCQLVGMVPKSYLVVVTTLLQFFFYVPDPQMLVDLIVLDKPRGVRYLFENRVFSSLDYFDVGIAGGAPEL</sequence>
<evidence type="ECO:0000313" key="1">
    <source>
        <dbReference type="EMBL" id="CAH2211137.1"/>
    </source>
</evidence>
<comment type="caution">
    <text evidence="1">The sequence shown here is derived from an EMBL/GenBank/DDBJ whole genome shotgun (WGS) entry which is preliminary data.</text>
</comment>
<dbReference type="EMBL" id="CAKXAJ010009330">
    <property type="protein sequence ID" value="CAH2211137.1"/>
    <property type="molecule type" value="Genomic_DNA"/>
</dbReference>
<accession>A0A8S4QHT6</accession>
<dbReference type="AlphaFoldDB" id="A0A8S4QHT6"/>
<dbReference type="Proteomes" id="UP000838756">
    <property type="component" value="Unassembled WGS sequence"/>
</dbReference>
<protein>
    <submittedName>
        <fullName evidence="1">Jg17692 protein</fullName>
    </submittedName>
</protein>
<proteinExistence type="predicted"/>
<evidence type="ECO:0000313" key="2">
    <source>
        <dbReference type="Proteomes" id="UP000838756"/>
    </source>
</evidence>
<name>A0A8S4QHT6_9NEOP</name>
<reference evidence="1" key="1">
    <citation type="submission" date="2022-03" db="EMBL/GenBank/DDBJ databases">
        <authorList>
            <person name="Lindestad O."/>
        </authorList>
    </citation>
    <scope>NUCLEOTIDE SEQUENCE</scope>
</reference>
<gene>
    <name evidence="1" type="primary">jg17692</name>
    <name evidence="1" type="ORF">PAEG_LOCUS2974</name>
</gene>
<organism evidence="1 2">
    <name type="scientific">Pararge aegeria aegeria</name>
    <dbReference type="NCBI Taxonomy" id="348720"/>
    <lineage>
        <taxon>Eukaryota</taxon>
        <taxon>Metazoa</taxon>
        <taxon>Ecdysozoa</taxon>
        <taxon>Arthropoda</taxon>
        <taxon>Hexapoda</taxon>
        <taxon>Insecta</taxon>
        <taxon>Pterygota</taxon>
        <taxon>Neoptera</taxon>
        <taxon>Endopterygota</taxon>
        <taxon>Lepidoptera</taxon>
        <taxon>Glossata</taxon>
        <taxon>Ditrysia</taxon>
        <taxon>Papilionoidea</taxon>
        <taxon>Nymphalidae</taxon>
        <taxon>Satyrinae</taxon>
        <taxon>Satyrini</taxon>
        <taxon>Parargina</taxon>
        <taxon>Pararge</taxon>
    </lineage>
</organism>
<keyword evidence="2" id="KW-1185">Reference proteome</keyword>